<comment type="caution">
    <text evidence="4">The sequence shown here is derived from an EMBL/GenBank/DDBJ whole genome shotgun (WGS) entry which is preliminary data.</text>
</comment>
<protein>
    <submittedName>
        <fullName evidence="4">p-hydroxybenzoate 3-monooxygenase</fullName>
    </submittedName>
</protein>
<dbReference type="GO" id="GO:0043639">
    <property type="term" value="P:benzoate catabolic process"/>
    <property type="evidence" value="ECO:0007669"/>
    <property type="project" value="InterPro"/>
</dbReference>
<dbReference type="InterPro" id="IPR036188">
    <property type="entry name" value="FAD/NAD-bd_sf"/>
</dbReference>
<dbReference type="EMBL" id="QKYU01000004">
    <property type="protein sequence ID" value="PZW48591.1"/>
    <property type="molecule type" value="Genomic_DNA"/>
</dbReference>
<dbReference type="RefSeq" id="WP_111397125.1">
    <property type="nucleotide sequence ID" value="NZ_QKYU01000004.1"/>
</dbReference>
<dbReference type="NCBIfam" id="TIGR02360">
    <property type="entry name" value="pbenz_hydroxyl"/>
    <property type="match status" value="1"/>
</dbReference>
<sequence>MPRHTQVVIVGAGPAGLLLSQLLHAAGIDCLVLERRSQAYVEARIRAGVLEQGTVELLDRAGVSERLHREGLPHHGVQMALDGDVFRIDLHGLTGGRSVTVYGQTEVTQDLIRAHQSRGAALLFEAEEVALHDLAGGRPQVTYQHGGESHRIACDFVAGCDGYHGISRASIPDDVLRVFERVYPFGWLGILADVPPCNEELIYSNHLNGFALASMRSHTRSRYYVQVPLTERLEDWPDERLWDELALRLGPRAASRMTRGPAIEKSIAPLRSFVAEPMRYGRLFLAGDAAHIVPPTGAKGLNLAASDVGFLADALMEHYARGSDVGLDAYSGRALARVWMAERFSWWFTSLTHRFPEMDDFARHMQVAELAYIRASERAQMVVAENYVGLPLAYAATPLGGR</sequence>
<dbReference type="PANTHER" id="PTHR43004:SF3">
    <property type="entry name" value="P-HYDROXYBENZOATE HYDROXYLASE"/>
    <property type="match status" value="1"/>
</dbReference>
<proteinExistence type="predicted"/>
<dbReference type="NCBIfam" id="NF006091">
    <property type="entry name" value="PRK08243.1"/>
    <property type="match status" value="1"/>
</dbReference>
<evidence type="ECO:0000256" key="1">
    <source>
        <dbReference type="ARBA" id="ARBA00022630"/>
    </source>
</evidence>
<name>A0A2W7IMP9_9PROT</name>
<evidence type="ECO:0000259" key="3">
    <source>
        <dbReference type="Pfam" id="PF01494"/>
    </source>
</evidence>
<dbReference type="Proteomes" id="UP000249688">
    <property type="component" value="Unassembled WGS sequence"/>
</dbReference>
<dbReference type="InterPro" id="IPR050641">
    <property type="entry name" value="RIFMO-like"/>
</dbReference>
<dbReference type="SUPFAM" id="SSF54373">
    <property type="entry name" value="FAD-linked reductases, C-terminal domain"/>
    <property type="match status" value="1"/>
</dbReference>
<organism evidence="4 5">
    <name type="scientific">Humitalea rosea</name>
    <dbReference type="NCBI Taxonomy" id="990373"/>
    <lineage>
        <taxon>Bacteria</taxon>
        <taxon>Pseudomonadati</taxon>
        <taxon>Pseudomonadota</taxon>
        <taxon>Alphaproteobacteria</taxon>
        <taxon>Acetobacterales</taxon>
        <taxon>Roseomonadaceae</taxon>
        <taxon>Humitalea</taxon>
    </lineage>
</organism>
<evidence type="ECO:0000313" key="5">
    <source>
        <dbReference type="Proteomes" id="UP000249688"/>
    </source>
</evidence>
<accession>A0A2W7IMP9</accession>
<dbReference type="InterPro" id="IPR012733">
    <property type="entry name" value="HB_mOase"/>
</dbReference>
<dbReference type="PRINTS" id="PR00420">
    <property type="entry name" value="RNGMNOXGNASE"/>
</dbReference>
<keyword evidence="1" id="KW-0285">Flavoprotein</keyword>
<evidence type="ECO:0000256" key="2">
    <source>
        <dbReference type="ARBA" id="ARBA00022827"/>
    </source>
</evidence>
<keyword evidence="4" id="KW-0560">Oxidoreductase</keyword>
<dbReference type="GO" id="GO:0071949">
    <property type="term" value="F:FAD binding"/>
    <property type="evidence" value="ECO:0007669"/>
    <property type="project" value="InterPro"/>
</dbReference>
<dbReference type="Pfam" id="PF01494">
    <property type="entry name" value="FAD_binding_3"/>
    <property type="match status" value="1"/>
</dbReference>
<dbReference type="PANTHER" id="PTHR43004">
    <property type="entry name" value="TRK SYSTEM POTASSIUM UPTAKE PROTEIN"/>
    <property type="match status" value="1"/>
</dbReference>
<evidence type="ECO:0000313" key="4">
    <source>
        <dbReference type="EMBL" id="PZW48591.1"/>
    </source>
</evidence>
<dbReference type="Gene3D" id="3.50.50.60">
    <property type="entry name" value="FAD/NAD(P)-binding domain"/>
    <property type="match status" value="1"/>
</dbReference>
<dbReference type="InterPro" id="IPR002938">
    <property type="entry name" value="FAD-bd"/>
</dbReference>
<dbReference type="Gene3D" id="3.30.9.10">
    <property type="entry name" value="D-Amino Acid Oxidase, subunit A, domain 2"/>
    <property type="match status" value="1"/>
</dbReference>
<dbReference type="AlphaFoldDB" id="A0A2W7IMP9"/>
<reference evidence="4 5" key="1">
    <citation type="submission" date="2018-06" db="EMBL/GenBank/DDBJ databases">
        <title>Genomic Encyclopedia of Archaeal and Bacterial Type Strains, Phase II (KMG-II): from individual species to whole genera.</title>
        <authorList>
            <person name="Goeker M."/>
        </authorList>
    </citation>
    <scope>NUCLEOTIDE SEQUENCE [LARGE SCALE GENOMIC DNA]</scope>
    <source>
        <strain evidence="4 5">DSM 24525</strain>
    </source>
</reference>
<gene>
    <name evidence="4" type="ORF">C8P66_1045</name>
</gene>
<keyword evidence="4" id="KW-0503">Monooxygenase</keyword>
<dbReference type="GO" id="GO:0018659">
    <property type="term" value="F:4-hydroxybenzoate 3-monooxygenase activity"/>
    <property type="evidence" value="ECO:0007669"/>
    <property type="project" value="InterPro"/>
</dbReference>
<dbReference type="OrthoDB" id="9791689at2"/>
<keyword evidence="2" id="KW-0274">FAD</keyword>
<feature type="domain" description="FAD-binding" evidence="3">
    <location>
        <begin position="5"/>
        <end position="345"/>
    </location>
</feature>
<dbReference type="SUPFAM" id="SSF51905">
    <property type="entry name" value="FAD/NAD(P)-binding domain"/>
    <property type="match status" value="1"/>
</dbReference>
<keyword evidence="5" id="KW-1185">Reference proteome</keyword>